<evidence type="ECO:0000256" key="1">
    <source>
        <dbReference type="SAM" id="MobiDB-lite"/>
    </source>
</evidence>
<accession>A0AAD2FSD7</accession>
<keyword evidence="3" id="KW-1185">Reference proteome</keyword>
<feature type="compositionally biased region" description="Basic and acidic residues" evidence="1">
    <location>
        <begin position="22"/>
        <end position="37"/>
    </location>
</feature>
<gene>
    <name evidence="2" type="ORF">CYCCA115_LOCUS13092</name>
</gene>
<name>A0AAD2FSD7_9STRA</name>
<dbReference type="Proteomes" id="UP001295423">
    <property type="component" value="Unassembled WGS sequence"/>
</dbReference>
<proteinExistence type="predicted"/>
<comment type="caution">
    <text evidence="2">The sequence shown here is derived from an EMBL/GenBank/DDBJ whole genome shotgun (WGS) entry which is preliminary data.</text>
</comment>
<feature type="region of interest" description="Disordered" evidence="1">
    <location>
        <begin position="1"/>
        <end position="40"/>
    </location>
</feature>
<sequence length="208" mass="22881">MNQKLRKGSWNLRAAKGQGGREPTKDKDKDKEGDSTRKKCSQCESRTLHTALKLEHNKTVCPLAGHAGSCAKVAAEQVATAVFLANKERLVGDIIKEVSDNWPKKSQAGGETGNHRRCHTCGILWSYIPEGPLGLHWGQIRRGGQKAVYFGDNHSEGTAKRPSTLGTMHTSHIKPKEAVTHHPNCHLRSTPTTTTHTCESNINLICYI</sequence>
<reference evidence="2" key="1">
    <citation type="submission" date="2023-08" db="EMBL/GenBank/DDBJ databases">
        <authorList>
            <person name="Audoor S."/>
            <person name="Bilcke G."/>
        </authorList>
    </citation>
    <scope>NUCLEOTIDE SEQUENCE</scope>
</reference>
<dbReference type="EMBL" id="CAKOGP040001782">
    <property type="protein sequence ID" value="CAJ1951477.1"/>
    <property type="molecule type" value="Genomic_DNA"/>
</dbReference>
<dbReference type="AlphaFoldDB" id="A0AAD2FSD7"/>
<protein>
    <submittedName>
        <fullName evidence="2">Uncharacterized protein</fullName>
    </submittedName>
</protein>
<evidence type="ECO:0000313" key="2">
    <source>
        <dbReference type="EMBL" id="CAJ1951477.1"/>
    </source>
</evidence>
<evidence type="ECO:0000313" key="3">
    <source>
        <dbReference type="Proteomes" id="UP001295423"/>
    </source>
</evidence>
<organism evidence="2 3">
    <name type="scientific">Cylindrotheca closterium</name>
    <dbReference type="NCBI Taxonomy" id="2856"/>
    <lineage>
        <taxon>Eukaryota</taxon>
        <taxon>Sar</taxon>
        <taxon>Stramenopiles</taxon>
        <taxon>Ochrophyta</taxon>
        <taxon>Bacillariophyta</taxon>
        <taxon>Bacillariophyceae</taxon>
        <taxon>Bacillariophycidae</taxon>
        <taxon>Bacillariales</taxon>
        <taxon>Bacillariaceae</taxon>
        <taxon>Cylindrotheca</taxon>
    </lineage>
</organism>